<evidence type="ECO:0000256" key="1">
    <source>
        <dbReference type="ARBA" id="ARBA00004141"/>
    </source>
</evidence>
<keyword evidence="3 6" id="KW-0812">Transmembrane</keyword>
<name>A0ABU3NR98_9CHLR</name>
<comment type="subcellular location">
    <subcellularLocation>
        <location evidence="1">Membrane</location>
        <topology evidence="1">Multi-pass membrane protein</topology>
    </subcellularLocation>
</comment>
<protein>
    <submittedName>
        <fullName evidence="7">Lysoplasmalogenase</fullName>
    </submittedName>
</protein>
<comment type="similarity">
    <text evidence="2">Belongs to the TMEM86 family.</text>
</comment>
<sequence>MIWFGVMAIFAVIDWWAVSRQRLAIRYWAKPGALLALILAFTTLGGWQEATRWFGIGLLFALFGDVALLMPRRYFLFGLLAFLLAHVAYIIGFNPTPPPVRVETLVATAILGVITAMGFRQLARGLSQRPETTVLLPAVMIYTLAIGIMTLSAWLTLWRPNWPLSSALLVGLGATLFFISDWTLANHRLIAPVKLGGIIVIVTYHLGQALLIAGVLHQAGLL</sequence>
<feature type="transmembrane region" description="Helical" evidence="6">
    <location>
        <begin position="162"/>
        <end position="183"/>
    </location>
</feature>
<dbReference type="EMBL" id="JAUHMF010000002">
    <property type="protein sequence ID" value="MDT8898900.1"/>
    <property type="molecule type" value="Genomic_DNA"/>
</dbReference>
<feature type="transmembrane region" description="Helical" evidence="6">
    <location>
        <begin position="134"/>
        <end position="156"/>
    </location>
</feature>
<feature type="transmembrane region" description="Helical" evidence="6">
    <location>
        <begin position="53"/>
        <end position="69"/>
    </location>
</feature>
<evidence type="ECO:0000256" key="2">
    <source>
        <dbReference type="ARBA" id="ARBA00007375"/>
    </source>
</evidence>
<keyword evidence="4 6" id="KW-1133">Transmembrane helix</keyword>
<evidence type="ECO:0000256" key="5">
    <source>
        <dbReference type="ARBA" id="ARBA00023136"/>
    </source>
</evidence>
<dbReference type="Proteomes" id="UP001254165">
    <property type="component" value="Unassembled WGS sequence"/>
</dbReference>
<dbReference type="Pfam" id="PF07947">
    <property type="entry name" value="YhhN"/>
    <property type="match status" value="1"/>
</dbReference>
<evidence type="ECO:0000256" key="6">
    <source>
        <dbReference type="SAM" id="Phobius"/>
    </source>
</evidence>
<evidence type="ECO:0000256" key="3">
    <source>
        <dbReference type="ARBA" id="ARBA00022692"/>
    </source>
</evidence>
<accession>A0ABU3NR98</accession>
<dbReference type="PANTHER" id="PTHR31885:SF6">
    <property type="entry name" value="GH04784P"/>
    <property type="match status" value="1"/>
</dbReference>
<reference evidence="7 8" key="1">
    <citation type="submission" date="2023-07" db="EMBL/GenBank/DDBJ databases">
        <title>Novel species of Thermanaerothrix with wide hydrolytic capabilities.</title>
        <authorList>
            <person name="Zayulina K.S."/>
            <person name="Podosokorskaya O.A."/>
            <person name="Elcheninov A.G."/>
        </authorList>
    </citation>
    <scope>NUCLEOTIDE SEQUENCE [LARGE SCALE GENOMIC DNA]</scope>
    <source>
        <strain evidence="7 8">4228-RoL</strain>
    </source>
</reference>
<comment type="caution">
    <text evidence="7">The sequence shown here is derived from an EMBL/GenBank/DDBJ whole genome shotgun (WGS) entry which is preliminary data.</text>
</comment>
<feature type="transmembrane region" description="Helical" evidence="6">
    <location>
        <begin position="195"/>
        <end position="216"/>
    </location>
</feature>
<organism evidence="7 8">
    <name type="scientific">Thermanaerothrix solaris</name>
    <dbReference type="NCBI Taxonomy" id="3058434"/>
    <lineage>
        <taxon>Bacteria</taxon>
        <taxon>Bacillati</taxon>
        <taxon>Chloroflexota</taxon>
        <taxon>Anaerolineae</taxon>
        <taxon>Anaerolineales</taxon>
        <taxon>Anaerolineaceae</taxon>
        <taxon>Thermanaerothrix</taxon>
    </lineage>
</organism>
<feature type="transmembrane region" description="Helical" evidence="6">
    <location>
        <begin position="27"/>
        <end position="47"/>
    </location>
</feature>
<keyword evidence="5 6" id="KW-0472">Membrane</keyword>
<keyword evidence="8" id="KW-1185">Reference proteome</keyword>
<dbReference type="RefSeq" id="WP_315625570.1">
    <property type="nucleotide sequence ID" value="NZ_JAUHMF010000002.1"/>
</dbReference>
<dbReference type="PANTHER" id="PTHR31885">
    <property type="entry name" value="GH04784P"/>
    <property type="match status" value="1"/>
</dbReference>
<dbReference type="InterPro" id="IPR012506">
    <property type="entry name" value="TMEM86B-like"/>
</dbReference>
<gene>
    <name evidence="7" type="ORF">QYE77_11560</name>
</gene>
<feature type="transmembrane region" description="Helical" evidence="6">
    <location>
        <begin position="74"/>
        <end position="92"/>
    </location>
</feature>
<evidence type="ECO:0000313" key="7">
    <source>
        <dbReference type="EMBL" id="MDT8898900.1"/>
    </source>
</evidence>
<evidence type="ECO:0000313" key="8">
    <source>
        <dbReference type="Proteomes" id="UP001254165"/>
    </source>
</evidence>
<proteinExistence type="inferred from homology"/>
<feature type="transmembrane region" description="Helical" evidence="6">
    <location>
        <begin position="104"/>
        <end position="122"/>
    </location>
</feature>
<evidence type="ECO:0000256" key="4">
    <source>
        <dbReference type="ARBA" id="ARBA00022989"/>
    </source>
</evidence>